<name>A0A0C9N175_9FUNG</name>
<dbReference type="AlphaFoldDB" id="A0A0C9N175"/>
<keyword evidence="3" id="KW-1185">Reference proteome</keyword>
<dbReference type="Proteomes" id="UP000053815">
    <property type="component" value="Unassembled WGS sequence"/>
</dbReference>
<dbReference type="SUPFAM" id="SSF51735">
    <property type="entry name" value="NAD(P)-binding Rossmann-fold domains"/>
    <property type="match status" value="1"/>
</dbReference>
<evidence type="ECO:0000313" key="3">
    <source>
        <dbReference type="Proteomes" id="UP000053815"/>
    </source>
</evidence>
<dbReference type="InterPro" id="IPR036291">
    <property type="entry name" value="NAD(P)-bd_dom_sf"/>
</dbReference>
<feature type="domain" description="NmrA-like" evidence="1">
    <location>
        <begin position="7"/>
        <end position="260"/>
    </location>
</feature>
<dbReference type="Pfam" id="PF05368">
    <property type="entry name" value="NmrA"/>
    <property type="match status" value="1"/>
</dbReference>
<dbReference type="EMBL" id="DF836573">
    <property type="protein sequence ID" value="GAN09697.1"/>
    <property type="molecule type" value="Genomic_DNA"/>
</dbReference>
<proteinExistence type="predicted"/>
<dbReference type="InterPro" id="IPR051604">
    <property type="entry name" value="Ergot_Alk_Oxidoreductase"/>
</dbReference>
<organism evidence="2">
    <name type="scientific">Mucor ambiguus</name>
    <dbReference type="NCBI Taxonomy" id="91626"/>
    <lineage>
        <taxon>Eukaryota</taxon>
        <taxon>Fungi</taxon>
        <taxon>Fungi incertae sedis</taxon>
        <taxon>Mucoromycota</taxon>
        <taxon>Mucoromycotina</taxon>
        <taxon>Mucoromycetes</taxon>
        <taxon>Mucorales</taxon>
        <taxon>Mucorineae</taxon>
        <taxon>Mucoraceae</taxon>
        <taxon>Mucor</taxon>
    </lineage>
</organism>
<dbReference type="OrthoDB" id="10254221at2759"/>
<dbReference type="PANTHER" id="PTHR43162:SF1">
    <property type="entry name" value="PRESTALK A DIFFERENTIATION PROTEIN A"/>
    <property type="match status" value="1"/>
</dbReference>
<reference evidence="2" key="1">
    <citation type="submission" date="2014-09" db="EMBL/GenBank/DDBJ databases">
        <title>Draft genome sequence of an oleaginous Mucoromycotina fungus Mucor ambiguus NBRC6742.</title>
        <authorList>
            <person name="Takeda I."/>
            <person name="Yamane N."/>
            <person name="Morita T."/>
            <person name="Tamano K."/>
            <person name="Machida M."/>
            <person name="Baker S."/>
            <person name="Koike H."/>
        </authorList>
    </citation>
    <scope>NUCLEOTIDE SEQUENCE</scope>
    <source>
        <strain evidence="2">NBRC 6742</strain>
    </source>
</reference>
<dbReference type="Gene3D" id="3.90.25.10">
    <property type="entry name" value="UDP-galactose 4-epimerase, domain 1"/>
    <property type="match status" value="1"/>
</dbReference>
<evidence type="ECO:0000259" key="1">
    <source>
        <dbReference type="Pfam" id="PF05368"/>
    </source>
</evidence>
<evidence type="ECO:0000313" key="2">
    <source>
        <dbReference type="EMBL" id="GAN09697.1"/>
    </source>
</evidence>
<dbReference type="InterPro" id="IPR008030">
    <property type="entry name" value="NmrA-like"/>
</dbReference>
<dbReference type="PANTHER" id="PTHR43162">
    <property type="match status" value="1"/>
</dbReference>
<sequence>MTNTITERMFIIGGTGNAGTKTVQDLVSKNISVTLYARNPSKVAELFSENPLINVIHGDLADLTPLKEGLSGHTRLFLLYSNFEDFIEKKVTIAKLAYAAGIKQIVDVSSITASESWRSGYVGAMHRDAEQGILNIPNRGTLVALRPGRFMSNLLTFERPTPDGVMYDAVDADDTQGWISPNDIGAVAAAVLSEDIKKHGDMVYELIGDVVTLNQRSIITSRILERPIRYQKVSTSSKYDQLMKTGMFPHGAAYNLAASIPTVPPTTAISTGIPILIGREPETLEQYILSNKAYLS</sequence>
<accession>A0A0C9N175</accession>
<dbReference type="Gene3D" id="3.40.50.720">
    <property type="entry name" value="NAD(P)-binding Rossmann-like Domain"/>
    <property type="match status" value="1"/>
</dbReference>
<protein>
    <submittedName>
        <fullName evidence="2">Nucleoside-diphosphate sugar epimerase</fullName>
    </submittedName>
</protein>
<gene>
    <name evidence="2" type="ORF">MAM1_0284d09229</name>
</gene>
<dbReference type="STRING" id="91626.A0A0C9N175"/>